<dbReference type="InterPro" id="IPR044976">
    <property type="entry name" value="FIPS5/FIPS3-like"/>
</dbReference>
<evidence type="ECO:0000313" key="2">
    <source>
        <dbReference type="EMBL" id="KAL0348585.1"/>
    </source>
</evidence>
<dbReference type="PANTHER" id="PTHR36884">
    <property type="entry name" value="FIP1[III]-LIKE PROTEIN"/>
    <property type="match status" value="1"/>
</dbReference>
<sequence length="77" mass="8901">MEHPETASKGNVVVEIPGDQKIQEIMAKMERRRERFKQPITSSSETGKTSKHLPDLDVETATDKLERPTRKRRWLGN</sequence>
<organism evidence="2">
    <name type="scientific">Sesamum angustifolium</name>
    <dbReference type="NCBI Taxonomy" id="2727405"/>
    <lineage>
        <taxon>Eukaryota</taxon>
        <taxon>Viridiplantae</taxon>
        <taxon>Streptophyta</taxon>
        <taxon>Embryophyta</taxon>
        <taxon>Tracheophyta</taxon>
        <taxon>Spermatophyta</taxon>
        <taxon>Magnoliopsida</taxon>
        <taxon>eudicotyledons</taxon>
        <taxon>Gunneridae</taxon>
        <taxon>Pentapetalae</taxon>
        <taxon>asterids</taxon>
        <taxon>lamiids</taxon>
        <taxon>Lamiales</taxon>
        <taxon>Pedaliaceae</taxon>
        <taxon>Sesamum</taxon>
    </lineage>
</organism>
<feature type="region of interest" description="Disordered" evidence="1">
    <location>
        <begin position="32"/>
        <end position="77"/>
    </location>
</feature>
<proteinExistence type="predicted"/>
<accession>A0AAW2NXF0</accession>
<dbReference type="GO" id="GO:0006397">
    <property type="term" value="P:mRNA processing"/>
    <property type="evidence" value="ECO:0007669"/>
    <property type="project" value="InterPro"/>
</dbReference>
<name>A0AAW2NXF0_9LAMI</name>
<evidence type="ECO:0000256" key="1">
    <source>
        <dbReference type="SAM" id="MobiDB-lite"/>
    </source>
</evidence>
<protein>
    <submittedName>
        <fullName evidence="2">Uncharacterized protein</fullName>
    </submittedName>
</protein>
<comment type="caution">
    <text evidence="2">The sequence shown here is derived from an EMBL/GenBank/DDBJ whole genome shotgun (WGS) entry which is preliminary data.</text>
</comment>
<dbReference type="EMBL" id="JACGWK010000006">
    <property type="protein sequence ID" value="KAL0348585.1"/>
    <property type="molecule type" value="Genomic_DNA"/>
</dbReference>
<reference evidence="2" key="2">
    <citation type="journal article" date="2024" name="Plant">
        <title>Genomic evolution and insights into agronomic trait innovations of Sesamum species.</title>
        <authorList>
            <person name="Miao H."/>
            <person name="Wang L."/>
            <person name="Qu L."/>
            <person name="Liu H."/>
            <person name="Sun Y."/>
            <person name="Le M."/>
            <person name="Wang Q."/>
            <person name="Wei S."/>
            <person name="Zheng Y."/>
            <person name="Lin W."/>
            <person name="Duan Y."/>
            <person name="Cao H."/>
            <person name="Xiong S."/>
            <person name="Wang X."/>
            <person name="Wei L."/>
            <person name="Li C."/>
            <person name="Ma Q."/>
            <person name="Ju M."/>
            <person name="Zhao R."/>
            <person name="Li G."/>
            <person name="Mu C."/>
            <person name="Tian Q."/>
            <person name="Mei H."/>
            <person name="Zhang T."/>
            <person name="Gao T."/>
            <person name="Zhang H."/>
        </authorList>
    </citation>
    <scope>NUCLEOTIDE SEQUENCE</scope>
    <source>
        <strain evidence="2">G01</strain>
    </source>
</reference>
<dbReference type="AlphaFoldDB" id="A0AAW2NXF0"/>
<gene>
    <name evidence="2" type="ORF">Sangu_1086300</name>
</gene>
<dbReference type="PANTHER" id="PTHR36884:SF4">
    <property type="entry name" value="FIP1[III]-LIKE PROTEIN"/>
    <property type="match status" value="1"/>
</dbReference>
<reference evidence="2" key="1">
    <citation type="submission" date="2020-06" db="EMBL/GenBank/DDBJ databases">
        <authorList>
            <person name="Li T."/>
            <person name="Hu X."/>
            <person name="Zhang T."/>
            <person name="Song X."/>
            <person name="Zhang H."/>
            <person name="Dai N."/>
            <person name="Sheng W."/>
            <person name="Hou X."/>
            <person name="Wei L."/>
        </authorList>
    </citation>
    <scope>NUCLEOTIDE SEQUENCE</scope>
    <source>
        <strain evidence="2">G01</strain>
        <tissue evidence="2">Leaf</tissue>
    </source>
</reference>